<dbReference type="PROSITE" id="PS51352">
    <property type="entry name" value="THIOREDOXIN_2"/>
    <property type="match status" value="3"/>
</dbReference>
<feature type="chain" id="PRO_5044000627" description="Thioredoxin domain-containing protein" evidence="2">
    <location>
        <begin position="25"/>
        <end position="1896"/>
    </location>
</feature>
<accession>A0AAV6TY33</accession>
<organism evidence="4 5">
    <name type="scientific">Oedothorax gibbosus</name>
    <dbReference type="NCBI Taxonomy" id="931172"/>
    <lineage>
        <taxon>Eukaryota</taxon>
        <taxon>Metazoa</taxon>
        <taxon>Ecdysozoa</taxon>
        <taxon>Arthropoda</taxon>
        <taxon>Chelicerata</taxon>
        <taxon>Arachnida</taxon>
        <taxon>Araneae</taxon>
        <taxon>Araneomorphae</taxon>
        <taxon>Entelegynae</taxon>
        <taxon>Araneoidea</taxon>
        <taxon>Linyphiidae</taxon>
        <taxon>Erigoninae</taxon>
        <taxon>Oedothorax</taxon>
    </lineage>
</organism>
<feature type="signal peptide" evidence="2">
    <location>
        <begin position="1"/>
        <end position="24"/>
    </location>
</feature>
<name>A0AAV6TY33_9ARAC</name>
<dbReference type="SUPFAM" id="SSF52833">
    <property type="entry name" value="Thioredoxin-like"/>
    <property type="match status" value="15"/>
</dbReference>
<keyword evidence="1" id="KW-1133">Transmembrane helix</keyword>
<feature type="domain" description="Thioredoxin" evidence="3">
    <location>
        <begin position="1297"/>
        <end position="1440"/>
    </location>
</feature>
<dbReference type="Proteomes" id="UP000827092">
    <property type="component" value="Unassembled WGS sequence"/>
</dbReference>
<sequence>MGRMWSCTLGLFFILITSLNVVNCKKKSSSSSDVIEEVDRKKLEKLVNTEEYLAVFFYTKSCKDCGVILEELERIDDDASNFGVAMVKNSEKSTAKKYGVTSFPALMYFRNQQPAIFDGDLFDEEKVLAYLTDMDSMELPDKIEEVNAKILDNLIEDSNFLAVLIYKENNEESEKVLLELENIDDEADAKDIGFVKIADENLAIEYGLDSLPALVYYRKKIPLLYDGDLFNEEEVLNWLFEFQDLGEEEEAIEDVSANSLVQLIEESPYLAVLFYDIESRRSQRILEELENIDDDCDRNGIPFVKIDDDKLATEYGIDNLPALVFYENQMPNFFQGDLTKEEDVLDWLIKKTTSDEIEDVTDKVLQHMIKKTPELAVLFYDKDAESVNLILTLLENIDDDADKLGIPFVKIDDQQITEAYGIKELPTLVFFENQVPNFYKGNLSSEEAVLEWMKDLQSADEIEVVSDQVIELMIEKCDYLAVIFYNTEDTSAQKVLNELENIDDESDKAGIPLVRSESKAITEMYGIENLPAVVYFEGGVPNIYEGDLSNEQEVLKWLLENQSSDEIEDVTSKVLEQMIAKTEHLAVLFYDKEERKSKDVLRELESIDDEADEQGLPFVRIDDKQLASEYGFEDELPVLLYFEKRIPSVFQGDLTNEQQVWKWLHLQLTSDGIEEVTEKILFNLVSHNPFVAVLFYDHKSKKSAKVLKELETIDDDADRYDILIVKNDNFAAAQKYGLKKLPALMFFKEGSPIVFEGNLMKEEEVLQWLIDQLANDEIEDINENTLDGLIENNPYVAVFFYDKDSPKSAEILRELETIDDDTDRHNIPFVRIDDDSVAKEFGILDELPILVYFENKIPSVYEGNLMIEEDVLAWIIKQKEEDTIEEVTDEILENMIKEYEYVLVFFAPNECPQCERILKELENIDDETDDHGIMFVTTDDLTIAKKQAKLSKFPAVVLFRNGVPIIYKGNLEDEDALLKWVTSEDALDIPDQIEEINTRMLDKLLVTAPYVAVLFYKEGNPDCDKVLSELENIDDDAESYDIDFVKISDPRITEEYGIVTFPTLVFFRKRFPQFYEGNLMDEDAALKWLIAEKQKKDDQIEFVDKKMLEVLLDDVEHIVVYFYEKGCTKCDTIIVELETIDDHTDRNGIHFVKTDDVRLAEDLGVTEFPTLVYFEHQIPSIFSGDLMNSNQVLSWFLKQKNEDTIENINREMLYKLIEDQEFLAVFFYAENDKESEEVAHHLEKIDDDCSEFDVHLVKMSDKFIAKKHGIKNPPGLVFFRNGNAIKYNGKMKDEDEVLEFLTSPETMAVNDVIEKVNPRMFERVLQKFEYVAVFFYAKSGCKTCIKVLDELEKIDDEAAEEGIHIVKVDDNTFAKKHGVFAFPAILFFRGPESEPVIYAGDIKNGKRMLDWLLTQKDPSADIIEEVEGEELRQLIESADHLAVFFYNKSLCSNCDNVNIDAMECEDCLIIMDELENIDGDTDRNGIQFVKTTDLSVAKHYGIKITPALVYYENQVPSIYEGDLASEDELLAWLLHQKSEDTIETVNKAMLEKLIEESQYLVVFFYKPHCRACELALQQLEHIDDDTELYGISVVKIYDLQISKRYGIKTFPALVYFRNGNPLVYDGDLKNEEMVLEYLIDDDNRELPDEIETINLRMLNKLVEESPFLAVYFYSLDCHDCERVLMELENIDNECDIFGIDLVKIHTPEALEQYNVTSVPALAFFRKQVPLFYDGDLYNEEELLKYLTSNDAFEIKDEIEEVNRKMLEKLLDDNEFVAVFFYENDCDECVEALHELERIDDEADDLDIMFVKIKDPRYAKKYGITEHPSLVYFRKKFPSIYRGNLLQEEEVLEWLRNNRHRHPEMNVFMYGLIGMVLSFMLYTGIMVYCKKKKEKKE</sequence>
<evidence type="ECO:0000256" key="1">
    <source>
        <dbReference type="SAM" id="Phobius"/>
    </source>
</evidence>
<keyword evidence="2" id="KW-0732">Signal</keyword>
<reference evidence="4 5" key="1">
    <citation type="journal article" date="2022" name="Nat. Ecol. Evol.">
        <title>A masculinizing supergene underlies an exaggerated male reproductive morph in a spider.</title>
        <authorList>
            <person name="Hendrickx F."/>
            <person name="De Corte Z."/>
            <person name="Sonet G."/>
            <person name="Van Belleghem S.M."/>
            <person name="Kostlbacher S."/>
            <person name="Vangestel C."/>
        </authorList>
    </citation>
    <scope>NUCLEOTIDE SEQUENCE [LARGE SCALE GENOMIC DNA]</scope>
    <source>
        <strain evidence="4">W744_W776</strain>
    </source>
</reference>
<proteinExistence type="predicted"/>
<keyword evidence="1" id="KW-0472">Membrane</keyword>
<evidence type="ECO:0000313" key="5">
    <source>
        <dbReference type="Proteomes" id="UP000827092"/>
    </source>
</evidence>
<keyword evidence="1" id="KW-0812">Transmembrane</keyword>
<evidence type="ECO:0000256" key="2">
    <source>
        <dbReference type="SAM" id="SignalP"/>
    </source>
</evidence>
<dbReference type="CDD" id="cd02947">
    <property type="entry name" value="TRX_family"/>
    <property type="match status" value="2"/>
</dbReference>
<protein>
    <recommendedName>
        <fullName evidence="3">Thioredoxin domain-containing protein</fullName>
    </recommendedName>
</protein>
<evidence type="ECO:0000259" key="3">
    <source>
        <dbReference type="PROSITE" id="PS51352"/>
    </source>
</evidence>
<feature type="domain" description="Thioredoxin" evidence="3">
    <location>
        <begin position="844"/>
        <end position="986"/>
    </location>
</feature>
<evidence type="ECO:0000313" key="4">
    <source>
        <dbReference type="EMBL" id="KAG8176548.1"/>
    </source>
</evidence>
<dbReference type="CDD" id="cd01659">
    <property type="entry name" value="TRX_superfamily"/>
    <property type="match status" value="1"/>
</dbReference>
<comment type="caution">
    <text evidence="4">The sequence shown here is derived from an EMBL/GenBank/DDBJ whole genome shotgun (WGS) entry which is preliminary data.</text>
</comment>
<dbReference type="PANTHER" id="PTHR19991:SF3">
    <property type="entry name" value="LETHAL (2) 01289, ISOFORM F"/>
    <property type="match status" value="1"/>
</dbReference>
<dbReference type="PANTHER" id="PTHR19991">
    <property type="entry name" value="L 2 01289"/>
    <property type="match status" value="1"/>
</dbReference>
<dbReference type="Pfam" id="PF00085">
    <property type="entry name" value="Thioredoxin"/>
    <property type="match status" value="1"/>
</dbReference>
<gene>
    <name evidence="4" type="ORF">JTE90_013997</name>
</gene>
<dbReference type="CDD" id="cd02961">
    <property type="entry name" value="PDI_a_family"/>
    <property type="match status" value="4"/>
</dbReference>
<dbReference type="Gene3D" id="3.40.30.10">
    <property type="entry name" value="Glutaredoxin"/>
    <property type="match status" value="16"/>
</dbReference>
<keyword evidence="5" id="KW-1185">Reference proteome</keyword>
<dbReference type="InterPro" id="IPR036249">
    <property type="entry name" value="Thioredoxin-like_sf"/>
</dbReference>
<dbReference type="EMBL" id="JAFNEN010000867">
    <property type="protein sequence ID" value="KAG8176548.1"/>
    <property type="molecule type" value="Genomic_DNA"/>
</dbReference>
<dbReference type="InterPro" id="IPR013766">
    <property type="entry name" value="Thioredoxin_domain"/>
</dbReference>
<feature type="domain" description="Thioredoxin" evidence="3">
    <location>
        <begin position="1518"/>
        <end position="1663"/>
    </location>
</feature>
<feature type="transmembrane region" description="Helical" evidence="1">
    <location>
        <begin position="1866"/>
        <end position="1888"/>
    </location>
</feature>